<dbReference type="EMBL" id="JARK01001432">
    <property type="protein sequence ID" value="EYC03005.1"/>
    <property type="molecule type" value="Genomic_DNA"/>
</dbReference>
<keyword evidence="4" id="KW-1185">Reference proteome</keyword>
<evidence type="ECO:0000313" key="3">
    <source>
        <dbReference type="EMBL" id="EYC03005.1"/>
    </source>
</evidence>
<protein>
    <submittedName>
        <fullName evidence="3">Uncharacterized protein</fullName>
    </submittedName>
</protein>
<feature type="transmembrane region" description="Helical" evidence="1">
    <location>
        <begin position="44"/>
        <end position="65"/>
    </location>
</feature>
<reference evidence="4" key="1">
    <citation type="journal article" date="2015" name="Nat. Genet.">
        <title>The genome and transcriptome of the zoonotic hookworm Ancylostoma ceylanicum identify infection-specific gene families.</title>
        <authorList>
            <person name="Schwarz E.M."/>
            <person name="Hu Y."/>
            <person name="Antoshechkin I."/>
            <person name="Miller M.M."/>
            <person name="Sternberg P.W."/>
            <person name="Aroian R.V."/>
        </authorList>
    </citation>
    <scope>NUCLEOTIDE SEQUENCE</scope>
    <source>
        <strain evidence="4">HY135</strain>
    </source>
</reference>
<keyword evidence="1" id="KW-1133">Transmembrane helix</keyword>
<proteinExistence type="predicted"/>
<sequence length="81" mass="9262">MNFLYVFLACLLLLAERSEASFEHGHGFGEYGHVPMVAAASPLYYAHFPAFHSYSGLGYGGFFPYKNRKAARRNRHSHRKH</sequence>
<evidence type="ECO:0000313" key="4">
    <source>
        <dbReference type="Proteomes" id="UP000024635"/>
    </source>
</evidence>
<keyword evidence="1" id="KW-0812">Transmembrane</keyword>
<evidence type="ECO:0000256" key="1">
    <source>
        <dbReference type="SAM" id="Phobius"/>
    </source>
</evidence>
<dbReference type="Proteomes" id="UP000024635">
    <property type="component" value="Unassembled WGS sequence"/>
</dbReference>
<keyword evidence="2" id="KW-0732">Signal</keyword>
<dbReference type="AlphaFoldDB" id="A0A016TJZ2"/>
<accession>A0A016TJZ2</accession>
<feature type="signal peptide" evidence="2">
    <location>
        <begin position="1"/>
        <end position="20"/>
    </location>
</feature>
<keyword evidence="1" id="KW-0472">Membrane</keyword>
<name>A0A016TJZ2_9BILA</name>
<gene>
    <name evidence="3" type="primary">Acey_s0096.g2895</name>
    <name evidence="3" type="ORF">Y032_0096g2895</name>
</gene>
<evidence type="ECO:0000256" key="2">
    <source>
        <dbReference type="SAM" id="SignalP"/>
    </source>
</evidence>
<feature type="chain" id="PRO_5001487730" evidence="2">
    <location>
        <begin position="21"/>
        <end position="81"/>
    </location>
</feature>
<organism evidence="3 4">
    <name type="scientific">Ancylostoma ceylanicum</name>
    <dbReference type="NCBI Taxonomy" id="53326"/>
    <lineage>
        <taxon>Eukaryota</taxon>
        <taxon>Metazoa</taxon>
        <taxon>Ecdysozoa</taxon>
        <taxon>Nematoda</taxon>
        <taxon>Chromadorea</taxon>
        <taxon>Rhabditida</taxon>
        <taxon>Rhabditina</taxon>
        <taxon>Rhabditomorpha</taxon>
        <taxon>Strongyloidea</taxon>
        <taxon>Ancylostomatidae</taxon>
        <taxon>Ancylostomatinae</taxon>
        <taxon>Ancylostoma</taxon>
    </lineage>
</organism>
<comment type="caution">
    <text evidence="3">The sequence shown here is derived from an EMBL/GenBank/DDBJ whole genome shotgun (WGS) entry which is preliminary data.</text>
</comment>